<gene>
    <name evidence="1" type="ORF">PYW08_003496</name>
</gene>
<organism evidence="1 2">
    <name type="scientific">Mythimna loreyi</name>
    <dbReference type="NCBI Taxonomy" id="667449"/>
    <lineage>
        <taxon>Eukaryota</taxon>
        <taxon>Metazoa</taxon>
        <taxon>Ecdysozoa</taxon>
        <taxon>Arthropoda</taxon>
        <taxon>Hexapoda</taxon>
        <taxon>Insecta</taxon>
        <taxon>Pterygota</taxon>
        <taxon>Neoptera</taxon>
        <taxon>Endopterygota</taxon>
        <taxon>Lepidoptera</taxon>
        <taxon>Glossata</taxon>
        <taxon>Ditrysia</taxon>
        <taxon>Noctuoidea</taxon>
        <taxon>Noctuidae</taxon>
        <taxon>Noctuinae</taxon>
        <taxon>Hadenini</taxon>
        <taxon>Mythimna</taxon>
    </lineage>
</organism>
<dbReference type="EMBL" id="CM056790">
    <property type="protein sequence ID" value="KAJ8723584.1"/>
    <property type="molecule type" value="Genomic_DNA"/>
</dbReference>
<keyword evidence="2" id="KW-1185">Reference proteome</keyword>
<proteinExistence type="predicted"/>
<reference evidence="1" key="1">
    <citation type="submission" date="2023-03" db="EMBL/GenBank/DDBJ databases">
        <title>Chromosome-level genomes of two armyworms, Mythimna separata and Mythimna loreyi, provide insights into the biosynthesis and reception of sex pheromones.</title>
        <authorList>
            <person name="Zhao H."/>
        </authorList>
    </citation>
    <scope>NUCLEOTIDE SEQUENCE</scope>
    <source>
        <strain evidence="1">BeijingLab</strain>
    </source>
</reference>
<protein>
    <submittedName>
        <fullName evidence="1">Uncharacterized protein</fullName>
    </submittedName>
</protein>
<sequence length="157" mass="18249">MRAKHIGEMPQVQESLRPSTSTSSSGLIQTRKRTNESSQKKIKLTDYFSNMEVRVTRMAALDGITLSTFCTSEDLRYLFKNSGYDMPKSSTTITKIILDQSGNTKNKLKNQLKIMKSENKRFSITFDEWTSTRNKRYMNINIHFNKTTFNIYCFNDN</sequence>
<accession>A0ACC2QTB0</accession>
<evidence type="ECO:0000313" key="1">
    <source>
        <dbReference type="EMBL" id="KAJ8723584.1"/>
    </source>
</evidence>
<name>A0ACC2QTB0_9NEOP</name>
<comment type="caution">
    <text evidence="1">The sequence shown here is derived from an EMBL/GenBank/DDBJ whole genome shotgun (WGS) entry which is preliminary data.</text>
</comment>
<evidence type="ECO:0000313" key="2">
    <source>
        <dbReference type="Proteomes" id="UP001231649"/>
    </source>
</evidence>
<dbReference type="Proteomes" id="UP001231649">
    <property type="component" value="Chromosome 14"/>
</dbReference>